<dbReference type="Proteomes" id="UP000224607">
    <property type="component" value="Unassembled WGS sequence"/>
</dbReference>
<keyword evidence="1" id="KW-1133">Transmembrane helix</keyword>
<keyword evidence="1" id="KW-0812">Transmembrane</keyword>
<keyword evidence="1" id="KW-0472">Membrane</keyword>
<proteinExistence type="predicted"/>
<sequence length="72" mass="7938">MLLSSLSLSALIVSMLLITGAGMEQFKMSIQGAMLLTLALLLHRHTRHFLLIPAVITVVCSLFGTLRYLGYF</sequence>
<dbReference type="EMBL" id="FORG01000021">
    <property type="protein sequence ID" value="SFJ95383.1"/>
    <property type="molecule type" value="Genomic_DNA"/>
</dbReference>
<name>A0A1I3VK68_9GAMM</name>
<evidence type="ECO:0000313" key="5">
    <source>
        <dbReference type="Proteomes" id="UP000224607"/>
    </source>
</evidence>
<protein>
    <submittedName>
        <fullName evidence="3">Uncharacterized protein</fullName>
    </submittedName>
</protein>
<dbReference type="Proteomes" id="UP000198919">
    <property type="component" value="Unassembled WGS sequence"/>
</dbReference>
<evidence type="ECO:0000313" key="2">
    <source>
        <dbReference type="EMBL" id="PHM37436.1"/>
    </source>
</evidence>
<evidence type="ECO:0000313" key="3">
    <source>
        <dbReference type="EMBL" id="SFJ95383.1"/>
    </source>
</evidence>
<dbReference type="EMBL" id="NITY01000021">
    <property type="protein sequence ID" value="PHM37436.1"/>
    <property type="molecule type" value="Genomic_DNA"/>
</dbReference>
<reference evidence="2 5" key="3">
    <citation type="journal article" date="2017" name="Nat. Microbiol.">
        <title>Natural product diversity associated with the nematode symbionts Photorhabdus and Xenorhabdus.</title>
        <authorList>
            <person name="Tobias N.J."/>
            <person name="Wolff H."/>
            <person name="Djahanschiri B."/>
            <person name="Grundmann F."/>
            <person name="Kronenwerth M."/>
            <person name="Shi Y.M."/>
            <person name="Simonyi S."/>
            <person name="Grun P."/>
            <person name="Shapiro-Ilan D."/>
            <person name="Pidot S.J."/>
            <person name="Stinear T.P."/>
            <person name="Ebersberger I."/>
            <person name="Bode H.B."/>
        </authorList>
    </citation>
    <scope>NUCLEOTIDE SEQUENCE [LARGE SCALE GENOMIC DNA]</scope>
    <source>
        <strain evidence="2 5">DSM 17908</strain>
    </source>
</reference>
<accession>A0A1I3VK68</accession>
<dbReference type="InterPro" id="IPR009885">
    <property type="entry name" value="DUF1435"/>
</dbReference>
<organism evidence="3 4">
    <name type="scientific">Xenorhabdus mauleonii</name>
    <dbReference type="NCBI Taxonomy" id="351675"/>
    <lineage>
        <taxon>Bacteria</taxon>
        <taxon>Pseudomonadati</taxon>
        <taxon>Pseudomonadota</taxon>
        <taxon>Gammaproteobacteria</taxon>
        <taxon>Enterobacterales</taxon>
        <taxon>Morganellaceae</taxon>
        <taxon>Xenorhabdus</taxon>
    </lineage>
</organism>
<evidence type="ECO:0000256" key="1">
    <source>
        <dbReference type="SAM" id="Phobius"/>
    </source>
</evidence>
<keyword evidence="5" id="KW-1185">Reference proteome</keyword>
<feature type="transmembrane region" description="Helical" evidence="1">
    <location>
        <begin position="49"/>
        <end position="69"/>
    </location>
</feature>
<evidence type="ECO:0000313" key="4">
    <source>
        <dbReference type="Proteomes" id="UP000198919"/>
    </source>
</evidence>
<dbReference type="Pfam" id="PF07256">
    <property type="entry name" value="DUF1435"/>
    <property type="match status" value="1"/>
</dbReference>
<reference evidence="4" key="1">
    <citation type="submission" date="2016-10" db="EMBL/GenBank/DDBJ databases">
        <authorList>
            <person name="Varghese N."/>
            <person name="Submissions S."/>
        </authorList>
    </citation>
    <scope>NUCLEOTIDE SEQUENCE [LARGE SCALE GENOMIC DNA]</scope>
    <source>
        <strain evidence="4">DSM 17908</strain>
    </source>
</reference>
<dbReference type="AlphaFoldDB" id="A0A1I3VK68"/>
<reference evidence="3" key="2">
    <citation type="submission" date="2016-10" db="EMBL/GenBank/DDBJ databases">
        <authorList>
            <person name="de Groot N.N."/>
        </authorList>
    </citation>
    <scope>NUCLEOTIDE SEQUENCE [LARGE SCALE GENOMIC DNA]</scope>
    <source>
        <strain evidence="3">DSM 17908</strain>
    </source>
</reference>
<gene>
    <name evidence="3" type="ORF">SAMN05421680_12125</name>
    <name evidence="2" type="ORF">Xmau_03916</name>
</gene>